<organism evidence="2 3">
    <name type="scientific">Drosophila pseudoobscura pseudoobscura</name>
    <name type="common">Fruit fly</name>
    <dbReference type="NCBI Taxonomy" id="46245"/>
    <lineage>
        <taxon>Eukaryota</taxon>
        <taxon>Metazoa</taxon>
        <taxon>Ecdysozoa</taxon>
        <taxon>Arthropoda</taxon>
        <taxon>Hexapoda</taxon>
        <taxon>Insecta</taxon>
        <taxon>Pterygota</taxon>
        <taxon>Neoptera</taxon>
        <taxon>Endopterygota</taxon>
        <taxon>Diptera</taxon>
        <taxon>Brachycera</taxon>
        <taxon>Muscomorpha</taxon>
        <taxon>Ephydroidea</taxon>
        <taxon>Drosophilidae</taxon>
        <taxon>Drosophila</taxon>
        <taxon>Sophophora</taxon>
    </lineage>
</organism>
<dbReference type="Proteomes" id="UP000001819">
    <property type="component" value="Chromosome 4"/>
</dbReference>
<proteinExistence type="predicted"/>
<name>A0A6I8VZU9_DROPS</name>
<reference evidence="3" key="1">
    <citation type="submission" date="2025-08" db="UniProtKB">
        <authorList>
            <consortium name="RefSeq"/>
        </authorList>
    </citation>
    <scope>IDENTIFICATION</scope>
    <source>
        <strain evidence="3">MV-25-SWS-2005</strain>
        <tissue evidence="3">Whole body</tissue>
    </source>
</reference>
<sequence>MPRSPSLTAPAGRVAIFNIIYKGLHPSGLPDGLWQPLGFLLWAIALIPLLFHRGSLQQGSNRRRKCWFTPMGNVSNHPIHIKRWAAASRRRTYPPYALGQTESFTISPARQSPIKALPRLIRDRPRSIPARPNLTSYRHPSTWPSTTRTLTMVTKRKATRDARL</sequence>
<keyword evidence="1" id="KW-0472">Membrane</keyword>
<keyword evidence="1" id="KW-1133">Transmembrane helix</keyword>
<evidence type="ECO:0000313" key="3">
    <source>
        <dbReference type="RefSeq" id="XP_033236528.1"/>
    </source>
</evidence>
<dbReference type="KEGG" id="dpo:26533135"/>
<keyword evidence="1" id="KW-0812">Transmembrane</keyword>
<dbReference type="InParanoid" id="A0A6I8VZU9"/>
<evidence type="ECO:0000313" key="2">
    <source>
        <dbReference type="Proteomes" id="UP000001819"/>
    </source>
</evidence>
<dbReference type="RefSeq" id="XP_033236528.1">
    <property type="nucleotide sequence ID" value="XM_033380637.1"/>
</dbReference>
<protein>
    <submittedName>
        <fullName evidence="3">Uncharacterized protein</fullName>
    </submittedName>
</protein>
<dbReference type="AlphaFoldDB" id="A0A6I8VZU9"/>
<accession>A0A6I8VZU9</accession>
<evidence type="ECO:0000256" key="1">
    <source>
        <dbReference type="SAM" id="Phobius"/>
    </source>
</evidence>
<keyword evidence="2" id="KW-1185">Reference proteome</keyword>
<gene>
    <name evidence="3" type="primary">LOC26533135</name>
</gene>
<feature type="transmembrane region" description="Helical" evidence="1">
    <location>
        <begin position="33"/>
        <end position="51"/>
    </location>
</feature>